<dbReference type="InterPro" id="IPR036691">
    <property type="entry name" value="Endo/exonu/phosph_ase_sf"/>
</dbReference>
<keyword evidence="3" id="KW-1185">Reference proteome</keyword>
<feature type="region of interest" description="Disordered" evidence="1">
    <location>
        <begin position="56"/>
        <end position="139"/>
    </location>
</feature>
<reference evidence="4" key="2">
    <citation type="submission" date="2025-08" db="UniProtKB">
        <authorList>
            <consortium name="RefSeq"/>
        </authorList>
    </citation>
    <scope>IDENTIFICATION</scope>
    <source>
        <tissue evidence="4">Leaf</tissue>
    </source>
</reference>
<dbReference type="Pfam" id="PF03372">
    <property type="entry name" value="Exo_endo_phos"/>
    <property type="match status" value="1"/>
</dbReference>
<accession>A0ABM1QQU1</accession>
<evidence type="ECO:0000256" key="1">
    <source>
        <dbReference type="SAM" id="MobiDB-lite"/>
    </source>
</evidence>
<dbReference type="PANTHER" id="PTHR33116:SF86">
    <property type="entry name" value="REVERSE TRANSCRIPTASE DOMAIN-CONTAINING PROTEIN"/>
    <property type="match status" value="1"/>
</dbReference>
<sequence length="1034" mass="116915">MGELRDVTIQYVSVTDPTEQAARKQRVIQGEARNLMAETASQIITNGTIANREFEERQPDLSQDFPRHPALTAKRREGTEKKKRGCPPINKAASKGQTQLLGAKSSKRNKVLIQNSPKRRTNPENHTSHGGENTVNNDTGGQVRRLRELHKRFSPDIIFLMETKNADDFVLTKLKGLNYSAIKLVSPHGQGGGGLALLWKNHIELKVLQESLNFIDTSIRAEGKSFFATFICGEPDKAKRKLVWDQITDIGKVRSEPWLLTGGYDSTTVQEALSPCISEDTNQSLISLPSQEEIKAACFSIHADKAPGPDGFSASFFQSNWQTVGTQIITEVQSFLSTGVLTNNINKTYVRLIPKITSPKKMSDYRPIALCNVYYKIISKILTRRLQPILHMIVSENQSAFVPGRAISDNVLITHEVLHYLHASTTKQRCYMAVKIDMSKAYDRIEWEFISKVLERLGFHPTWTNWIMQCVTTVSYSYLLNESAQGLVTPKRSIRQGDPLSPYLFILCSEVLTGLCKKAQDEKTLTGIKVGKHSPRLSHLLFVDDTMFFCKTDQQNCNTLQRILHEYERASGKMINAAKSAITFSAKTTPETKNRIKSHLGIQREGGLGKYLGLPELFGRKKKDLFTAIVDRIRQRACSWSSRRLTVAGKTTMLKSVLAAMPTYSMSCFKLSCSLYKRIQSVLTRFWWDSSMEKKKMCWVAWEKLTRAKGEGGLGFRDLQCFNDTLLAKVSWRILTKPKCLLARVLLGKYCYKTPFLESKPPSSSSHGWRGILIGKELLKTQLGRVIGNGFDTLIWKDPWISLTSLTVPMGPAPQDSANLKVHHLISPETLDWDKERVMQTLPGYADQILEIKLSTLGGKDSYAWLATTSGTYSTKSGYYESIVQQPTPTLLQDTFKDFKWKEHIWSIKTSPKIKFFLWKLMREALPVGENLKSRQVNLTAYCPFCAGEETSTHLFFSCPYAKQVWEQTPVQHQIQSDIFTTNVEAFGTLQKSICLPPTGIGQGPLYPWILWKIWTARNHQIFEKSHDPPNVIV</sequence>
<organism evidence="3 4">
    <name type="scientific">Camelina sativa</name>
    <name type="common">False flax</name>
    <name type="synonym">Myagrum sativum</name>
    <dbReference type="NCBI Taxonomy" id="90675"/>
    <lineage>
        <taxon>Eukaryota</taxon>
        <taxon>Viridiplantae</taxon>
        <taxon>Streptophyta</taxon>
        <taxon>Embryophyta</taxon>
        <taxon>Tracheophyta</taxon>
        <taxon>Spermatophyta</taxon>
        <taxon>Magnoliopsida</taxon>
        <taxon>eudicotyledons</taxon>
        <taxon>Gunneridae</taxon>
        <taxon>Pentapetalae</taxon>
        <taxon>rosids</taxon>
        <taxon>malvids</taxon>
        <taxon>Brassicales</taxon>
        <taxon>Brassicaceae</taxon>
        <taxon>Camelineae</taxon>
        <taxon>Camelina</taxon>
    </lineage>
</organism>
<gene>
    <name evidence="4" type="primary">LOC109127959</name>
</gene>
<evidence type="ECO:0000313" key="3">
    <source>
        <dbReference type="Proteomes" id="UP000694864"/>
    </source>
</evidence>
<reference evidence="3" key="1">
    <citation type="journal article" date="2014" name="Nat. Commun.">
        <title>The emerging biofuel crop Camelina sativa retains a highly undifferentiated hexaploid genome structure.</title>
        <authorList>
            <person name="Kagale S."/>
            <person name="Koh C."/>
            <person name="Nixon J."/>
            <person name="Bollina V."/>
            <person name="Clarke W.E."/>
            <person name="Tuteja R."/>
            <person name="Spillane C."/>
            <person name="Robinson S.J."/>
            <person name="Links M.G."/>
            <person name="Clarke C."/>
            <person name="Higgins E.E."/>
            <person name="Huebert T."/>
            <person name="Sharpe A.G."/>
            <person name="Parkin I.A."/>
        </authorList>
    </citation>
    <scope>NUCLEOTIDE SEQUENCE [LARGE SCALE GENOMIC DNA]</scope>
    <source>
        <strain evidence="3">cv. DH55</strain>
    </source>
</reference>
<dbReference type="Pfam" id="PF13966">
    <property type="entry name" value="zf-RVT"/>
    <property type="match status" value="1"/>
</dbReference>
<dbReference type="SUPFAM" id="SSF56219">
    <property type="entry name" value="DNase I-like"/>
    <property type="match status" value="1"/>
</dbReference>
<dbReference type="InterPro" id="IPR026960">
    <property type="entry name" value="RVT-Znf"/>
</dbReference>
<dbReference type="CDD" id="cd01650">
    <property type="entry name" value="RT_nLTR_like"/>
    <property type="match status" value="1"/>
</dbReference>
<protein>
    <submittedName>
        <fullName evidence="4">Uncharacterized protein LOC109127959</fullName>
    </submittedName>
</protein>
<proteinExistence type="predicted"/>
<dbReference type="PANTHER" id="PTHR33116">
    <property type="entry name" value="REVERSE TRANSCRIPTASE ZINC-BINDING DOMAIN-CONTAINING PROTEIN-RELATED-RELATED"/>
    <property type="match status" value="1"/>
</dbReference>
<dbReference type="Proteomes" id="UP000694864">
    <property type="component" value="Chromosome 12"/>
</dbReference>
<dbReference type="GeneID" id="109127959"/>
<dbReference type="SUPFAM" id="SSF56672">
    <property type="entry name" value="DNA/RNA polymerases"/>
    <property type="match status" value="1"/>
</dbReference>
<dbReference type="InterPro" id="IPR000477">
    <property type="entry name" value="RT_dom"/>
</dbReference>
<dbReference type="Gene3D" id="3.60.10.10">
    <property type="entry name" value="Endonuclease/exonuclease/phosphatase"/>
    <property type="match status" value="1"/>
</dbReference>
<dbReference type="InterPro" id="IPR005135">
    <property type="entry name" value="Endo/exonuclease/phosphatase"/>
</dbReference>
<evidence type="ECO:0000313" key="4">
    <source>
        <dbReference type="RefSeq" id="XP_019089129.1"/>
    </source>
</evidence>
<evidence type="ECO:0000259" key="2">
    <source>
        <dbReference type="PROSITE" id="PS50878"/>
    </source>
</evidence>
<name>A0ABM1QQU1_CAMSA</name>
<feature type="compositionally biased region" description="Polar residues" evidence="1">
    <location>
        <begin position="130"/>
        <end position="139"/>
    </location>
</feature>
<dbReference type="Pfam" id="PF00078">
    <property type="entry name" value="RVT_1"/>
    <property type="match status" value="1"/>
</dbReference>
<feature type="domain" description="Reverse transcriptase" evidence="2">
    <location>
        <begin position="334"/>
        <end position="604"/>
    </location>
</feature>
<dbReference type="InterPro" id="IPR043502">
    <property type="entry name" value="DNA/RNA_pol_sf"/>
</dbReference>
<dbReference type="PROSITE" id="PS50878">
    <property type="entry name" value="RT_POL"/>
    <property type="match status" value="1"/>
</dbReference>
<dbReference type="RefSeq" id="XP_019089129.1">
    <property type="nucleotide sequence ID" value="XM_019233584.1"/>
</dbReference>